<organism evidence="2 3">
    <name type="scientific">Ilyodon furcidens</name>
    <name type="common">goldbreast splitfin</name>
    <dbReference type="NCBI Taxonomy" id="33524"/>
    <lineage>
        <taxon>Eukaryota</taxon>
        <taxon>Metazoa</taxon>
        <taxon>Chordata</taxon>
        <taxon>Craniata</taxon>
        <taxon>Vertebrata</taxon>
        <taxon>Euteleostomi</taxon>
        <taxon>Actinopterygii</taxon>
        <taxon>Neopterygii</taxon>
        <taxon>Teleostei</taxon>
        <taxon>Neoteleostei</taxon>
        <taxon>Acanthomorphata</taxon>
        <taxon>Ovalentaria</taxon>
        <taxon>Atherinomorphae</taxon>
        <taxon>Cyprinodontiformes</taxon>
        <taxon>Goodeidae</taxon>
        <taxon>Ilyodon</taxon>
    </lineage>
</organism>
<name>A0ABV0TBV2_9TELE</name>
<accession>A0ABV0TBV2</accession>
<proteinExistence type="predicted"/>
<dbReference type="Proteomes" id="UP001482620">
    <property type="component" value="Unassembled WGS sequence"/>
</dbReference>
<sequence length="103" mass="12095">MFHNEEDVIKVCSRHLLPSICLVPYMTCAICKQDFLWLFFSNNLFFVFSLAQTLPLTVVNWFFLITSLELSQRKESISSGAGGRLFKIYNPYKCYKRQVRTLE</sequence>
<feature type="transmembrane region" description="Helical" evidence="1">
    <location>
        <begin position="44"/>
        <end position="64"/>
    </location>
</feature>
<keyword evidence="1" id="KW-0472">Membrane</keyword>
<evidence type="ECO:0000313" key="2">
    <source>
        <dbReference type="EMBL" id="MEQ2229886.1"/>
    </source>
</evidence>
<protein>
    <submittedName>
        <fullName evidence="2">Uncharacterized protein</fullName>
    </submittedName>
</protein>
<evidence type="ECO:0000313" key="3">
    <source>
        <dbReference type="Proteomes" id="UP001482620"/>
    </source>
</evidence>
<reference evidence="2 3" key="1">
    <citation type="submission" date="2021-06" db="EMBL/GenBank/DDBJ databases">
        <authorList>
            <person name="Palmer J.M."/>
        </authorList>
    </citation>
    <scope>NUCLEOTIDE SEQUENCE [LARGE SCALE GENOMIC DNA]</scope>
    <source>
        <strain evidence="3">if_2019</strain>
        <tissue evidence="2">Muscle</tissue>
    </source>
</reference>
<keyword evidence="3" id="KW-1185">Reference proteome</keyword>
<dbReference type="EMBL" id="JAHRIQ010025874">
    <property type="protein sequence ID" value="MEQ2229886.1"/>
    <property type="molecule type" value="Genomic_DNA"/>
</dbReference>
<keyword evidence="1" id="KW-0812">Transmembrane</keyword>
<gene>
    <name evidence="2" type="ORF">ILYODFUR_023547</name>
</gene>
<keyword evidence="1" id="KW-1133">Transmembrane helix</keyword>
<evidence type="ECO:0000256" key="1">
    <source>
        <dbReference type="SAM" id="Phobius"/>
    </source>
</evidence>
<comment type="caution">
    <text evidence="2">The sequence shown here is derived from an EMBL/GenBank/DDBJ whole genome shotgun (WGS) entry which is preliminary data.</text>
</comment>